<accession>A0ABR2WDL0</accession>
<dbReference type="SUPFAM" id="SSF47616">
    <property type="entry name" value="GST C-terminal domain-like"/>
    <property type="match status" value="1"/>
</dbReference>
<evidence type="ECO:0000313" key="2">
    <source>
        <dbReference type="Proteomes" id="UP001479436"/>
    </source>
</evidence>
<dbReference type="EMBL" id="JASJQH010003517">
    <property type="protein sequence ID" value="KAK9759594.1"/>
    <property type="molecule type" value="Genomic_DNA"/>
</dbReference>
<reference evidence="1 2" key="1">
    <citation type="submission" date="2023-04" db="EMBL/GenBank/DDBJ databases">
        <title>Genome of Basidiobolus ranarum AG-B5.</title>
        <authorList>
            <person name="Stajich J.E."/>
            <person name="Carter-House D."/>
            <person name="Gryganskyi A."/>
        </authorList>
    </citation>
    <scope>NUCLEOTIDE SEQUENCE [LARGE SCALE GENOMIC DNA]</scope>
    <source>
        <strain evidence="1 2">AG-B5</strain>
    </source>
</reference>
<dbReference type="Proteomes" id="UP001479436">
    <property type="component" value="Unassembled WGS sequence"/>
</dbReference>
<gene>
    <name evidence="1" type="ORF">K7432_017247</name>
</gene>
<proteinExistence type="predicted"/>
<protein>
    <recommendedName>
        <fullName evidence="3">Glutathione S-transferase</fullName>
    </recommendedName>
</protein>
<name>A0ABR2WDL0_9FUNG</name>
<evidence type="ECO:0008006" key="3">
    <source>
        <dbReference type="Google" id="ProtNLM"/>
    </source>
</evidence>
<organism evidence="1 2">
    <name type="scientific">Basidiobolus ranarum</name>
    <dbReference type="NCBI Taxonomy" id="34480"/>
    <lineage>
        <taxon>Eukaryota</taxon>
        <taxon>Fungi</taxon>
        <taxon>Fungi incertae sedis</taxon>
        <taxon>Zoopagomycota</taxon>
        <taxon>Entomophthoromycotina</taxon>
        <taxon>Basidiobolomycetes</taxon>
        <taxon>Basidiobolales</taxon>
        <taxon>Basidiobolaceae</taxon>
        <taxon>Basidiobolus</taxon>
    </lineage>
</organism>
<dbReference type="InterPro" id="IPR036282">
    <property type="entry name" value="Glutathione-S-Trfase_C_sf"/>
</dbReference>
<sequence>MPAGFPKLREAMPHNIRARKQLSAETLANEGLKKEILRVSKVWEECRLKTLSKKSGDDEGFLFGKFTIADAMYIPICYRFRSYNISVENEHAKKYMETIFNWSIGKELEQEAEGEDHYIAMYENI</sequence>
<comment type="caution">
    <text evidence="1">The sequence shown here is derived from an EMBL/GenBank/DDBJ whole genome shotgun (WGS) entry which is preliminary data.</text>
</comment>
<evidence type="ECO:0000313" key="1">
    <source>
        <dbReference type="EMBL" id="KAK9759594.1"/>
    </source>
</evidence>
<dbReference type="Gene3D" id="1.20.1050.10">
    <property type="match status" value="1"/>
</dbReference>
<keyword evidence="2" id="KW-1185">Reference proteome</keyword>